<feature type="domain" description="C2H2-type" evidence="13">
    <location>
        <begin position="240"/>
        <end position="267"/>
    </location>
</feature>
<organism evidence="15 16">
    <name type="scientific">Drosophila virilis</name>
    <name type="common">Fruit fly</name>
    <dbReference type="NCBI Taxonomy" id="7244"/>
    <lineage>
        <taxon>Eukaryota</taxon>
        <taxon>Metazoa</taxon>
        <taxon>Ecdysozoa</taxon>
        <taxon>Arthropoda</taxon>
        <taxon>Hexapoda</taxon>
        <taxon>Insecta</taxon>
        <taxon>Pterygota</taxon>
        <taxon>Neoptera</taxon>
        <taxon>Endopterygota</taxon>
        <taxon>Diptera</taxon>
        <taxon>Brachycera</taxon>
        <taxon>Muscomorpha</taxon>
        <taxon>Ephydroidea</taxon>
        <taxon>Drosophilidae</taxon>
        <taxon>Drosophila</taxon>
    </lineage>
</organism>
<sequence>MEDMDVCRVCMARESGPSVKLINIFDWSPEVAVMEDEIGIGSTRLDDMLYECTNCEVKLDDELPKKICMRCVIDAQQAFKFRRLCNHTYHFFCQLLSERRNTSSEMGQNERSATIRRQTSNTGEVLATTVEDRLRSMETRCLKLAEDDGKETNVNLRTHDRLDIRKMDLGLIKIESELRSKTIGNQDTQQGELNYMDENGGKDMSSSIDRPYKCPHCSKAFAQNQHLKRHIFGHMGKRPYKCPHCPKDFVQSHHLKRHICTHTGQPFKCPHCSKAFSLKHLLAEHIRVHTGERPFKCPHCPKSFTQNPYLAAHIRRHKGERPYQCPQCPKAFGLKHILQTHIRGHKGERPHQCEHCLKAFTQKCNLKMHQRRCPATGVKHTKIIENLSNCPTETLLI</sequence>
<accession>A0A0Q9WLT7</accession>
<dbReference type="KEGG" id="dvi:26531915"/>
<feature type="domain" description="C2H2-type" evidence="13">
    <location>
        <begin position="212"/>
        <end position="239"/>
    </location>
</feature>
<dbReference type="PANTHER" id="PTHR24394">
    <property type="entry name" value="ZINC FINGER PROTEIN"/>
    <property type="match status" value="1"/>
</dbReference>
<dbReference type="SUPFAM" id="SSF57667">
    <property type="entry name" value="beta-beta-alpha zinc fingers"/>
    <property type="match status" value="3"/>
</dbReference>
<dbReference type="SMART" id="SM00355">
    <property type="entry name" value="ZnF_C2H2"/>
    <property type="match status" value="6"/>
</dbReference>
<keyword evidence="3 12" id="KW-0479">Metal-binding</keyword>
<evidence type="ECO:0000256" key="7">
    <source>
        <dbReference type="ARBA" id="ARBA00023015"/>
    </source>
</evidence>
<dbReference type="EMBL" id="CH940659">
    <property type="protein sequence ID" value="KRF85721.1"/>
    <property type="molecule type" value="Genomic_DNA"/>
</dbReference>
<feature type="domain" description="C2H2-type" evidence="13">
    <location>
        <begin position="351"/>
        <end position="380"/>
    </location>
</feature>
<dbReference type="InParanoid" id="A0A0Q9WLT7"/>
<dbReference type="GO" id="GO:0008270">
    <property type="term" value="F:zinc ion binding"/>
    <property type="evidence" value="ECO:0007669"/>
    <property type="project" value="UniProtKB-UniRule"/>
</dbReference>
<evidence type="ECO:0000259" key="13">
    <source>
        <dbReference type="PROSITE" id="PS50157"/>
    </source>
</evidence>
<dbReference type="PROSITE" id="PS00028">
    <property type="entry name" value="ZINC_FINGER_C2H2_1"/>
    <property type="match status" value="5"/>
</dbReference>
<evidence type="ECO:0008006" key="17">
    <source>
        <dbReference type="Google" id="ProtNLM"/>
    </source>
</evidence>
<evidence type="ECO:0000313" key="15">
    <source>
        <dbReference type="EMBL" id="KRF85721.1"/>
    </source>
</evidence>
<keyword evidence="6 12" id="KW-0862">Zinc</keyword>
<proteinExistence type="inferred from homology"/>
<dbReference type="Pfam" id="PF00096">
    <property type="entry name" value="zf-C2H2"/>
    <property type="match status" value="5"/>
</dbReference>
<protein>
    <recommendedName>
        <fullName evidence="17">Protein krueppel</fullName>
    </recommendedName>
</protein>
<evidence type="ECO:0000259" key="14">
    <source>
        <dbReference type="PROSITE" id="PS51915"/>
    </source>
</evidence>
<keyword evidence="4" id="KW-0677">Repeat</keyword>
<dbReference type="InterPro" id="IPR013087">
    <property type="entry name" value="Znf_C2H2_type"/>
</dbReference>
<evidence type="ECO:0000256" key="8">
    <source>
        <dbReference type="ARBA" id="ARBA00023125"/>
    </source>
</evidence>
<feature type="binding site" evidence="12">
    <location>
        <position position="7"/>
    </location>
    <ligand>
        <name>Zn(2+)</name>
        <dbReference type="ChEBI" id="CHEBI:29105"/>
    </ligand>
</feature>
<dbReference type="PANTHER" id="PTHR24394:SF44">
    <property type="entry name" value="ZINC FINGER PROTEIN 271-LIKE"/>
    <property type="match status" value="1"/>
</dbReference>
<evidence type="ECO:0000256" key="10">
    <source>
        <dbReference type="ARBA" id="ARBA00023242"/>
    </source>
</evidence>
<dbReference type="Pfam" id="PF07776">
    <property type="entry name" value="zf-AD"/>
    <property type="match status" value="1"/>
</dbReference>
<dbReference type="FunFam" id="3.30.160.60:FF:000075">
    <property type="entry name" value="Putative zinc finger protein 536"/>
    <property type="match status" value="1"/>
</dbReference>
<dbReference type="FunFam" id="3.30.160.60:FF:000145">
    <property type="entry name" value="Zinc finger protein 574"/>
    <property type="match status" value="2"/>
</dbReference>
<dbReference type="Proteomes" id="UP000008792">
    <property type="component" value="Unassembled WGS sequence"/>
</dbReference>
<dbReference type="GO" id="GO:0000981">
    <property type="term" value="F:DNA-binding transcription factor activity, RNA polymerase II-specific"/>
    <property type="evidence" value="ECO:0007669"/>
    <property type="project" value="TreeGrafter"/>
</dbReference>
<evidence type="ECO:0000256" key="11">
    <source>
        <dbReference type="PROSITE-ProRule" id="PRU00042"/>
    </source>
</evidence>
<evidence type="ECO:0000256" key="12">
    <source>
        <dbReference type="PROSITE-ProRule" id="PRU01263"/>
    </source>
</evidence>
<evidence type="ECO:0000256" key="9">
    <source>
        <dbReference type="ARBA" id="ARBA00023163"/>
    </source>
</evidence>
<dbReference type="InterPro" id="IPR036236">
    <property type="entry name" value="Znf_C2H2_sf"/>
</dbReference>
<dbReference type="PROSITE" id="PS51915">
    <property type="entry name" value="ZAD"/>
    <property type="match status" value="1"/>
</dbReference>
<evidence type="ECO:0000256" key="6">
    <source>
        <dbReference type="ARBA" id="ARBA00022833"/>
    </source>
</evidence>
<evidence type="ECO:0000256" key="5">
    <source>
        <dbReference type="ARBA" id="ARBA00022771"/>
    </source>
</evidence>
<comment type="similarity">
    <text evidence="2">Belongs to the krueppel C2H2-type zinc-finger protein family.</text>
</comment>
<dbReference type="AlphaFoldDB" id="A0A0Q9WLT7"/>
<feature type="domain" description="ZAD" evidence="14">
    <location>
        <begin position="5"/>
        <end position="95"/>
    </location>
</feature>
<dbReference type="Gene3D" id="3.40.1800.20">
    <property type="match status" value="1"/>
</dbReference>
<feature type="domain" description="C2H2-type" evidence="13">
    <location>
        <begin position="295"/>
        <end position="322"/>
    </location>
</feature>
<keyword evidence="8" id="KW-0238">DNA-binding</keyword>
<keyword evidence="7" id="KW-0805">Transcription regulation</keyword>
<dbReference type="FunFam" id="3.30.160.60:FF:000643">
    <property type="entry name" value="Zinc finger protein 668"/>
    <property type="match status" value="1"/>
</dbReference>
<dbReference type="SMART" id="SM00868">
    <property type="entry name" value="zf-AD"/>
    <property type="match status" value="1"/>
</dbReference>
<keyword evidence="5 11" id="KW-0863">Zinc-finger</keyword>
<evidence type="ECO:0000256" key="3">
    <source>
        <dbReference type="ARBA" id="ARBA00022723"/>
    </source>
</evidence>
<feature type="binding site" evidence="12">
    <location>
        <position position="68"/>
    </location>
    <ligand>
        <name>Zn(2+)</name>
        <dbReference type="ChEBI" id="CHEBI:29105"/>
    </ligand>
</feature>
<keyword evidence="10" id="KW-0539">Nucleus</keyword>
<evidence type="ECO:0000256" key="4">
    <source>
        <dbReference type="ARBA" id="ARBA00022737"/>
    </source>
</evidence>
<name>A0A0Q9WLT7_DROVI</name>
<comment type="subcellular location">
    <subcellularLocation>
        <location evidence="1">Nucleus</location>
    </subcellularLocation>
</comment>
<feature type="domain" description="C2H2-type" evidence="13">
    <location>
        <begin position="267"/>
        <end position="294"/>
    </location>
</feature>
<feature type="binding site" evidence="12">
    <location>
        <position position="10"/>
    </location>
    <ligand>
        <name>Zn(2+)</name>
        <dbReference type="ChEBI" id="CHEBI:29105"/>
    </ligand>
</feature>
<gene>
    <name evidence="15" type="primary">Dvir\GJ27145</name>
    <name evidence="15" type="ORF">Dvir_GJ27145</name>
</gene>
<dbReference type="Gene3D" id="3.30.160.60">
    <property type="entry name" value="Classic Zinc Finger"/>
    <property type="match status" value="6"/>
</dbReference>
<feature type="domain" description="C2H2-type" evidence="13">
    <location>
        <begin position="323"/>
        <end position="350"/>
    </location>
</feature>
<dbReference type="FunFam" id="3.30.160.60:FF:000322">
    <property type="entry name" value="GDNF-inducible zinc finger protein 1"/>
    <property type="match status" value="1"/>
</dbReference>
<reference evidence="15 16" key="1">
    <citation type="journal article" date="2007" name="Nature">
        <title>Evolution of genes and genomes on the Drosophila phylogeny.</title>
        <authorList>
            <consortium name="Drosophila 12 Genomes Consortium"/>
            <person name="Clark A.G."/>
            <person name="Eisen M.B."/>
            <person name="Smith D.R."/>
            <person name="Bergman C.M."/>
            <person name="Oliver B."/>
            <person name="Markow T.A."/>
            <person name="Kaufman T.C."/>
            <person name="Kellis M."/>
            <person name="Gelbart W."/>
            <person name="Iyer V.N."/>
            <person name="Pollard D.A."/>
            <person name="Sackton T.B."/>
            <person name="Larracuente A.M."/>
            <person name="Singh N.D."/>
            <person name="Abad J.P."/>
            <person name="Abt D.N."/>
            <person name="Adryan B."/>
            <person name="Aguade M."/>
            <person name="Akashi H."/>
            <person name="Anderson W.W."/>
            <person name="Aquadro C.F."/>
            <person name="Ardell D.H."/>
            <person name="Arguello R."/>
            <person name="Artieri C.G."/>
            <person name="Barbash D.A."/>
            <person name="Barker D."/>
            <person name="Barsanti P."/>
            <person name="Batterham P."/>
            <person name="Batzoglou S."/>
            <person name="Begun D."/>
            <person name="Bhutkar A."/>
            <person name="Blanco E."/>
            <person name="Bosak S.A."/>
            <person name="Bradley R.K."/>
            <person name="Brand A.D."/>
            <person name="Brent M.R."/>
            <person name="Brooks A.N."/>
            <person name="Brown R.H."/>
            <person name="Butlin R.K."/>
            <person name="Caggese C."/>
            <person name="Calvi B.R."/>
            <person name="Bernardo de Carvalho A."/>
            <person name="Caspi A."/>
            <person name="Castrezana S."/>
            <person name="Celniker S.E."/>
            <person name="Chang J.L."/>
            <person name="Chapple C."/>
            <person name="Chatterji S."/>
            <person name="Chinwalla A."/>
            <person name="Civetta A."/>
            <person name="Clifton S.W."/>
            <person name="Comeron J.M."/>
            <person name="Costello J.C."/>
            <person name="Coyne J.A."/>
            <person name="Daub J."/>
            <person name="David R.G."/>
            <person name="Delcher A.L."/>
            <person name="Delehaunty K."/>
            <person name="Do C.B."/>
            <person name="Ebling H."/>
            <person name="Edwards K."/>
            <person name="Eickbush T."/>
            <person name="Evans J.D."/>
            <person name="Filipski A."/>
            <person name="Findeiss S."/>
            <person name="Freyhult E."/>
            <person name="Fulton L."/>
            <person name="Fulton R."/>
            <person name="Garcia A.C."/>
            <person name="Gardiner A."/>
            <person name="Garfield D.A."/>
            <person name="Garvin B.E."/>
            <person name="Gibson G."/>
            <person name="Gilbert D."/>
            <person name="Gnerre S."/>
            <person name="Godfrey J."/>
            <person name="Good R."/>
            <person name="Gotea V."/>
            <person name="Gravely B."/>
            <person name="Greenberg A.J."/>
            <person name="Griffiths-Jones S."/>
            <person name="Gross S."/>
            <person name="Guigo R."/>
            <person name="Gustafson E.A."/>
            <person name="Haerty W."/>
            <person name="Hahn M.W."/>
            <person name="Halligan D.L."/>
            <person name="Halpern A.L."/>
            <person name="Halter G.M."/>
            <person name="Han M.V."/>
            <person name="Heger A."/>
            <person name="Hillier L."/>
            <person name="Hinrichs A.S."/>
            <person name="Holmes I."/>
            <person name="Hoskins R.A."/>
            <person name="Hubisz M.J."/>
            <person name="Hultmark D."/>
            <person name="Huntley M.A."/>
            <person name="Jaffe D.B."/>
            <person name="Jagadeeshan S."/>
            <person name="Jeck W.R."/>
            <person name="Johnson J."/>
            <person name="Jones C.D."/>
            <person name="Jordan W.C."/>
            <person name="Karpen G.H."/>
            <person name="Kataoka E."/>
            <person name="Keightley P.D."/>
            <person name="Kheradpour P."/>
            <person name="Kirkness E.F."/>
            <person name="Koerich L.B."/>
            <person name="Kristiansen K."/>
            <person name="Kudrna D."/>
            <person name="Kulathinal R.J."/>
            <person name="Kumar S."/>
            <person name="Kwok R."/>
            <person name="Lander E."/>
            <person name="Langley C.H."/>
            <person name="Lapoint R."/>
            <person name="Lazzaro B.P."/>
            <person name="Lee S.J."/>
            <person name="Levesque L."/>
            <person name="Li R."/>
            <person name="Lin C.F."/>
            <person name="Lin M.F."/>
            <person name="Lindblad-Toh K."/>
            <person name="Llopart A."/>
            <person name="Long M."/>
            <person name="Low L."/>
            <person name="Lozovsky E."/>
            <person name="Lu J."/>
            <person name="Luo M."/>
            <person name="Machado C.A."/>
            <person name="Makalowski W."/>
            <person name="Marzo M."/>
            <person name="Matsuda M."/>
            <person name="Matzkin L."/>
            <person name="McAllister B."/>
            <person name="McBride C.S."/>
            <person name="McKernan B."/>
            <person name="McKernan K."/>
            <person name="Mendez-Lago M."/>
            <person name="Minx P."/>
            <person name="Mollenhauer M.U."/>
            <person name="Montooth K."/>
            <person name="Mount S.M."/>
            <person name="Mu X."/>
            <person name="Myers E."/>
            <person name="Negre B."/>
            <person name="Newfeld S."/>
            <person name="Nielsen R."/>
            <person name="Noor M.A."/>
            <person name="O'Grady P."/>
            <person name="Pachter L."/>
            <person name="Papaceit M."/>
            <person name="Parisi M.J."/>
            <person name="Parisi M."/>
            <person name="Parts L."/>
            <person name="Pedersen J.S."/>
            <person name="Pesole G."/>
            <person name="Phillippy A.M."/>
            <person name="Ponting C.P."/>
            <person name="Pop M."/>
            <person name="Porcelli D."/>
            <person name="Powell J.R."/>
            <person name="Prohaska S."/>
            <person name="Pruitt K."/>
            <person name="Puig M."/>
            <person name="Quesneville H."/>
            <person name="Ram K.R."/>
            <person name="Rand D."/>
            <person name="Rasmussen M.D."/>
            <person name="Reed L.K."/>
            <person name="Reenan R."/>
            <person name="Reily A."/>
            <person name="Remington K.A."/>
            <person name="Rieger T.T."/>
            <person name="Ritchie M.G."/>
            <person name="Robin C."/>
            <person name="Rogers Y.H."/>
            <person name="Rohde C."/>
            <person name="Rozas J."/>
            <person name="Rubenfield M.J."/>
            <person name="Ruiz A."/>
            <person name="Russo S."/>
            <person name="Salzberg S.L."/>
            <person name="Sanchez-Gracia A."/>
            <person name="Saranga D.J."/>
            <person name="Sato H."/>
            <person name="Schaeffer S.W."/>
            <person name="Schatz M.C."/>
            <person name="Schlenke T."/>
            <person name="Schwartz R."/>
            <person name="Segarra C."/>
            <person name="Singh R.S."/>
            <person name="Sirot L."/>
            <person name="Sirota M."/>
            <person name="Sisneros N.B."/>
            <person name="Smith C.D."/>
            <person name="Smith T.F."/>
            <person name="Spieth J."/>
            <person name="Stage D.E."/>
            <person name="Stark A."/>
            <person name="Stephan W."/>
            <person name="Strausberg R.L."/>
            <person name="Strempel S."/>
            <person name="Sturgill D."/>
            <person name="Sutton G."/>
            <person name="Sutton G.G."/>
            <person name="Tao W."/>
            <person name="Teichmann S."/>
            <person name="Tobari Y.N."/>
            <person name="Tomimura Y."/>
            <person name="Tsolas J.M."/>
            <person name="Valente V.L."/>
            <person name="Venter E."/>
            <person name="Venter J.C."/>
            <person name="Vicario S."/>
            <person name="Vieira F.G."/>
            <person name="Vilella A.J."/>
            <person name="Villasante A."/>
            <person name="Walenz B."/>
            <person name="Wang J."/>
            <person name="Wasserman M."/>
            <person name="Watts T."/>
            <person name="Wilson D."/>
            <person name="Wilson R.K."/>
            <person name="Wing R.A."/>
            <person name="Wolfner M.F."/>
            <person name="Wong A."/>
            <person name="Wong G.K."/>
            <person name="Wu C.I."/>
            <person name="Wu G."/>
            <person name="Yamamoto D."/>
            <person name="Yang H.P."/>
            <person name="Yang S.P."/>
            <person name="Yorke J.A."/>
            <person name="Yoshida K."/>
            <person name="Zdobnov E."/>
            <person name="Zhang P."/>
            <person name="Zhang Y."/>
            <person name="Zimin A.V."/>
            <person name="Baldwin J."/>
            <person name="Abdouelleil A."/>
            <person name="Abdulkadir J."/>
            <person name="Abebe A."/>
            <person name="Abera B."/>
            <person name="Abreu J."/>
            <person name="Acer S.C."/>
            <person name="Aftuck L."/>
            <person name="Alexander A."/>
            <person name="An P."/>
            <person name="Anderson E."/>
            <person name="Anderson S."/>
            <person name="Arachi H."/>
            <person name="Azer M."/>
            <person name="Bachantsang P."/>
            <person name="Barry A."/>
            <person name="Bayul T."/>
            <person name="Berlin A."/>
            <person name="Bessette D."/>
            <person name="Bloom T."/>
            <person name="Blye J."/>
            <person name="Boguslavskiy L."/>
            <person name="Bonnet C."/>
            <person name="Boukhgalter B."/>
            <person name="Bourzgui I."/>
            <person name="Brown A."/>
            <person name="Cahill P."/>
            <person name="Channer S."/>
            <person name="Cheshatsang Y."/>
            <person name="Chuda L."/>
            <person name="Citroen M."/>
            <person name="Collymore A."/>
            <person name="Cooke P."/>
            <person name="Costello M."/>
            <person name="D'Aco K."/>
            <person name="Daza R."/>
            <person name="De Haan G."/>
            <person name="DeGray S."/>
            <person name="DeMaso C."/>
            <person name="Dhargay N."/>
            <person name="Dooley K."/>
            <person name="Dooley E."/>
            <person name="Doricent M."/>
            <person name="Dorje P."/>
            <person name="Dorjee K."/>
            <person name="Dupes A."/>
            <person name="Elong R."/>
            <person name="Falk J."/>
            <person name="Farina A."/>
            <person name="Faro S."/>
            <person name="Ferguson D."/>
            <person name="Fisher S."/>
            <person name="Foley C.D."/>
            <person name="Franke A."/>
            <person name="Friedrich D."/>
            <person name="Gadbois L."/>
            <person name="Gearin G."/>
            <person name="Gearin C.R."/>
            <person name="Giannoukos G."/>
            <person name="Goode T."/>
            <person name="Graham J."/>
            <person name="Grandbois E."/>
            <person name="Grewal S."/>
            <person name="Gyaltsen K."/>
            <person name="Hafez N."/>
            <person name="Hagos B."/>
            <person name="Hall J."/>
            <person name="Henson C."/>
            <person name="Hollinger A."/>
            <person name="Honan T."/>
            <person name="Huard M.D."/>
            <person name="Hughes L."/>
            <person name="Hurhula B."/>
            <person name="Husby M.E."/>
            <person name="Kamat A."/>
            <person name="Kanga B."/>
            <person name="Kashin S."/>
            <person name="Khazanovich D."/>
            <person name="Kisner P."/>
            <person name="Lance K."/>
            <person name="Lara M."/>
            <person name="Lee W."/>
            <person name="Lennon N."/>
            <person name="Letendre F."/>
            <person name="LeVine R."/>
            <person name="Lipovsky A."/>
            <person name="Liu X."/>
            <person name="Liu J."/>
            <person name="Liu S."/>
            <person name="Lokyitsang T."/>
            <person name="Lokyitsang Y."/>
            <person name="Lubonja R."/>
            <person name="Lui A."/>
            <person name="MacDonald P."/>
            <person name="Magnisalis V."/>
            <person name="Maru K."/>
            <person name="Matthews C."/>
            <person name="McCusker W."/>
            <person name="McDonough S."/>
            <person name="Mehta T."/>
            <person name="Meldrim J."/>
            <person name="Meneus L."/>
            <person name="Mihai O."/>
            <person name="Mihalev A."/>
            <person name="Mihova T."/>
            <person name="Mittelman R."/>
            <person name="Mlenga V."/>
            <person name="Montmayeur A."/>
            <person name="Mulrain L."/>
            <person name="Navidi A."/>
            <person name="Naylor J."/>
            <person name="Negash T."/>
            <person name="Nguyen T."/>
            <person name="Nguyen N."/>
            <person name="Nicol R."/>
            <person name="Norbu C."/>
            <person name="Norbu N."/>
            <person name="Novod N."/>
            <person name="O'Neill B."/>
            <person name="Osman S."/>
            <person name="Markiewicz E."/>
            <person name="Oyono O.L."/>
            <person name="Patti C."/>
            <person name="Phunkhang P."/>
            <person name="Pierre F."/>
            <person name="Priest M."/>
            <person name="Raghuraman S."/>
            <person name="Rege F."/>
            <person name="Reyes R."/>
            <person name="Rise C."/>
            <person name="Rogov P."/>
            <person name="Ross K."/>
            <person name="Ryan E."/>
            <person name="Settipalli S."/>
            <person name="Shea T."/>
            <person name="Sherpa N."/>
            <person name="Shi L."/>
            <person name="Shih D."/>
            <person name="Sparrow T."/>
            <person name="Spaulding J."/>
            <person name="Stalker J."/>
            <person name="Stange-Thomann N."/>
            <person name="Stavropoulos S."/>
            <person name="Stone C."/>
            <person name="Strader C."/>
            <person name="Tesfaye S."/>
            <person name="Thomson T."/>
            <person name="Thoulutsang Y."/>
            <person name="Thoulutsang D."/>
            <person name="Topham K."/>
            <person name="Topping I."/>
            <person name="Tsamla T."/>
            <person name="Vassiliev H."/>
            <person name="Vo A."/>
            <person name="Wangchuk T."/>
            <person name="Wangdi T."/>
            <person name="Weiand M."/>
            <person name="Wilkinson J."/>
            <person name="Wilson A."/>
            <person name="Yadav S."/>
            <person name="Young G."/>
            <person name="Yu Q."/>
            <person name="Zembek L."/>
            <person name="Zhong D."/>
            <person name="Zimmer A."/>
            <person name="Zwirko Z."/>
            <person name="Jaffe D.B."/>
            <person name="Alvarez P."/>
            <person name="Brockman W."/>
            <person name="Butler J."/>
            <person name="Chin C."/>
            <person name="Gnerre S."/>
            <person name="Grabherr M."/>
            <person name="Kleber M."/>
            <person name="Mauceli E."/>
            <person name="MacCallum I."/>
        </authorList>
    </citation>
    <scope>NUCLEOTIDE SEQUENCE [LARGE SCALE GENOMIC DNA]</scope>
    <source>
        <strain evidence="16">Tucson 15010-1051.87</strain>
    </source>
</reference>
<dbReference type="OrthoDB" id="8117402at2759"/>
<dbReference type="SMR" id="A0A0Q9WLT7"/>
<keyword evidence="16" id="KW-1185">Reference proteome</keyword>
<dbReference type="SUPFAM" id="SSF57716">
    <property type="entry name" value="Glucocorticoid receptor-like (DNA-binding domain)"/>
    <property type="match status" value="1"/>
</dbReference>
<dbReference type="PROSITE" id="PS50157">
    <property type="entry name" value="ZINC_FINGER_C2H2_2"/>
    <property type="match status" value="6"/>
</dbReference>
<dbReference type="GO" id="GO:0005634">
    <property type="term" value="C:nucleus"/>
    <property type="evidence" value="ECO:0007669"/>
    <property type="project" value="UniProtKB-SubCell"/>
</dbReference>
<feature type="binding site" evidence="12">
    <location>
        <position position="71"/>
    </location>
    <ligand>
        <name>Zn(2+)</name>
        <dbReference type="ChEBI" id="CHEBI:29105"/>
    </ligand>
</feature>
<evidence type="ECO:0000256" key="2">
    <source>
        <dbReference type="ARBA" id="ARBA00006991"/>
    </source>
</evidence>
<dbReference type="FunFam" id="3.30.160.60:FF:001325">
    <property type="entry name" value="zinc finger protein 200"/>
    <property type="match status" value="1"/>
</dbReference>
<evidence type="ECO:0000256" key="1">
    <source>
        <dbReference type="ARBA" id="ARBA00004123"/>
    </source>
</evidence>
<keyword evidence="9" id="KW-0804">Transcription</keyword>
<dbReference type="InterPro" id="IPR012934">
    <property type="entry name" value="Znf_AD"/>
</dbReference>
<evidence type="ECO:0000313" key="16">
    <source>
        <dbReference type="Proteomes" id="UP000008792"/>
    </source>
</evidence>
<dbReference type="GO" id="GO:0003677">
    <property type="term" value="F:DNA binding"/>
    <property type="evidence" value="ECO:0007669"/>
    <property type="project" value="UniProtKB-KW"/>
</dbReference>